<accession>A0AAD7KUP0</accession>
<organism evidence="2 3">
    <name type="scientific">Quillaja saponaria</name>
    <name type="common">Soap bark tree</name>
    <dbReference type="NCBI Taxonomy" id="32244"/>
    <lineage>
        <taxon>Eukaryota</taxon>
        <taxon>Viridiplantae</taxon>
        <taxon>Streptophyta</taxon>
        <taxon>Embryophyta</taxon>
        <taxon>Tracheophyta</taxon>
        <taxon>Spermatophyta</taxon>
        <taxon>Magnoliopsida</taxon>
        <taxon>eudicotyledons</taxon>
        <taxon>Gunneridae</taxon>
        <taxon>Pentapetalae</taxon>
        <taxon>rosids</taxon>
        <taxon>fabids</taxon>
        <taxon>Fabales</taxon>
        <taxon>Quillajaceae</taxon>
        <taxon>Quillaja</taxon>
    </lineage>
</organism>
<dbReference type="Pfam" id="PF12767">
    <property type="entry name" value="SAGA-Tad1"/>
    <property type="match status" value="1"/>
</dbReference>
<dbReference type="AlphaFoldDB" id="A0AAD7KUP0"/>
<dbReference type="GO" id="GO:0000124">
    <property type="term" value="C:SAGA complex"/>
    <property type="evidence" value="ECO:0007669"/>
    <property type="project" value="TreeGrafter"/>
</dbReference>
<gene>
    <name evidence="2" type="ORF">O6P43_031113</name>
</gene>
<dbReference type="Proteomes" id="UP001163823">
    <property type="component" value="Chromosome 13"/>
</dbReference>
<evidence type="ECO:0000313" key="3">
    <source>
        <dbReference type="Proteomes" id="UP001163823"/>
    </source>
</evidence>
<evidence type="ECO:0000256" key="1">
    <source>
        <dbReference type="SAM" id="MobiDB-lite"/>
    </source>
</evidence>
<evidence type="ECO:0000313" key="2">
    <source>
        <dbReference type="EMBL" id="KAJ7946145.1"/>
    </source>
</evidence>
<comment type="caution">
    <text evidence="2">The sequence shown here is derived from an EMBL/GenBank/DDBJ whole genome shotgun (WGS) entry which is preliminary data.</text>
</comment>
<proteinExistence type="predicted"/>
<dbReference type="CDD" id="cd22933">
    <property type="entry name" value="HFD_HFI1"/>
    <property type="match status" value="1"/>
</dbReference>
<protein>
    <submittedName>
        <fullName evidence="2">Transcriptional coactivator Hfi1/Transcriptional adapter 1</fullName>
    </submittedName>
</protein>
<dbReference type="EMBL" id="JARAOO010000013">
    <property type="protein sequence ID" value="KAJ7946145.1"/>
    <property type="molecule type" value="Genomic_DNA"/>
</dbReference>
<reference evidence="2" key="1">
    <citation type="journal article" date="2023" name="Science">
        <title>Elucidation of the pathway for biosynthesis of saponin adjuvants from the soapbark tree.</title>
        <authorList>
            <person name="Reed J."/>
            <person name="Orme A."/>
            <person name="El-Demerdash A."/>
            <person name="Owen C."/>
            <person name="Martin L.B.B."/>
            <person name="Misra R.C."/>
            <person name="Kikuchi S."/>
            <person name="Rejzek M."/>
            <person name="Martin A.C."/>
            <person name="Harkess A."/>
            <person name="Leebens-Mack J."/>
            <person name="Louveau T."/>
            <person name="Stephenson M.J."/>
            <person name="Osbourn A."/>
        </authorList>
    </citation>
    <scope>NUCLEOTIDE SEQUENCE</scope>
    <source>
        <strain evidence="2">S10</strain>
    </source>
</reference>
<dbReference type="KEGG" id="qsa:O6P43_031113"/>
<sequence length="356" mass="39630">MSANRNYSRIDTLELKALIFRKVGHHRAEKYFFQLRRLLNLKISKSEFDKFCIQTIGRENIRLHNQLIRSIVKNASLAKVPHLKGFVKVESALNIKITNERGRNDLETMYGDGFPPSPHKGRSTVSQDSKYEDHPSPLEPLGKPQSVAFEESISKTQEQSATELHSLGSRPPVEVALVEEGEEVEQLTGSPSVQNKSPVTAPLGISMKLGCVCKTLSNVPIRGKYHTETCQGTGELPDTRSLRSRLEQTLETEGLGIAVDCVNLLNNGLDAYLKRLLEFFMGFAGSRRGTKHLKQINGQLIPGLNVLPPGRYMQAGIQSACASLLDFRVAMELSPQVLGEDWPILLEKICFHASQE</sequence>
<dbReference type="InterPro" id="IPR024738">
    <property type="entry name" value="Hfi1/Tada1"/>
</dbReference>
<keyword evidence="3" id="KW-1185">Reference proteome</keyword>
<dbReference type="PANTHER" id="PTHR21277:SF44">
    <property type="entry name" value="TRANSCRIPTIONAL REGULATOR OF RNA POLII, SAGA, SUBUNIT"/>
    <property type="match status" value="1"/>
</dbReference>
<dbReference type="GO" id="GO:0003713">
    <property type="term" value="F:transcription coactivator activity"/>
    <property type="evidence" value="ECO:0007669"/>
    <property type="project" value="TreeGrafter"/>
</dbReference>
<dbReference type="GO" id="GO:0006357">
    <property type="term" value="P:regulation of transcription by RNA polymerase II"/>
    <property type="evidence" value="ECO:0007669"/>
    <property type="project" value="TreeGrafter"/>
</dbReference>
<name>A0AAD7KUP0_QUISA</name>
<dbReference type="PANTHER" id="PTHR21277">
    <property type="entry name" value="TRANSCRIPTIONAL ADAPTER 1"/>
    <property type="match status" value="1"/>
</dbReference>
<feature type="region of interest" description="Disordered" evidence="1">
    <location>
        <begin position="106"/>
        <end position="143"/>
    </location>
</feature>